<dbReference type="PANTHER" id="PTHR43547:SF2">
    <property type="entry name" value="HYBRID SIGNAL TRANSDUCTION HISTIDINE KINASE C"/>
    <property type="match status" value="1"/>
</dbReference>
<sequence>MNRKTFHLVVFLATISISGILFIQIFWMGKAFDLSNKQFEHNVNLALLNVTSKLCEINQNEILPDPIEQLSSNYFIVNLNNKIAPELLESVLKNEFQKREITEDFEYGVFDCTNKEMVYGRYINLKTNTYASPASSIFPKLNKDAYYFGVYFPNKTSTLVGEMWIWGFSSLVLVVVVVFFGYTLSVIFRQKKLSDIQKDFINNMTHEFKTPISTIALSSGVLQSPEIMHQPERLTQYAQIIKKEASRLQNQVDRVLQMATVEKDTISLTKQEIDLNELLIQCIQSAQLNLIQGGEIRFDQQTTPALLQADKVHLTNIIYNLLDNAIKYNETIPKVVVSTSSNTKTLVLTIRDNGKGIDKKDQELVFKKFYRVPTGNVHNVKGFGLGLYYVKMMVDAHHGKIAIDSSPEGTTFSIQFPIRS</sequence>
<dbReference type="SUPFAM" id="SSF55874">
    <property type="entry name" value="ATPase domain of HSP90 chaperone/DNA topoisomerase II/histidine kinase"/>
    <property type="match status" value="1"/>
</dbReference>
<dbReference type="SUPFAM" id="SSF47384">
    <property type="entry name" value="Homodimeric domain of signal transducing histidine kinase"/>
    <property type="match status" value="1"/>
</dbReference>
<name>A0ABY6D4Y4_9BACT</name>
<evidence type="ECO:0000256" key="2">
    <source>
        <dbReference type="ARBA" id="ARBA00012438"/>
    </source>
</evidence>
<dbReference type="Pfam" id="PF00512">
    <property type="entry name" value="HisKA"/>
    <property type="match status" value="1"/>
</dbReference>
<accession>A0ABY6D4Y4</accession>
<proteinExistence type="predicted"/>
<dbReference type="InterPro" id="IPR003594">
    <property type="entry name" value="HATPase_dom"/>
</dbReference>
<keyword evidence="7" id="KW-1185">Reference proteome</keyword>
<dbReference type="PRINTS" id="PR00344">
    <property type="entry name" value="BCTRLSENSOR"/>
</dbReference>
<feature type="transmembrane region" description="Helical" evidence="4">
    <location>
        <begin position="7"/>
        <end position="27"/>
    </location>
</feature>
<dbReference type="RefSeq" id="WP_263051843.1">
    <property type="nucleotide sequence ID" value="NZ_CP106735.1"/>
</dbReference>
<dbReference type="InterPro" id="IPR005467">
    <property type="entry name" value="His_kinase_dom"/>
</dbReference>
<evidence type="ECO:0000313" key="7">
    <source>
        <dbReference type="Proteomes" id="UP001062165"/>
    </source>
</evidence>
<dbReference type="EC" id="2.7.13.3" evidence="2"/>
<feature type="transmembrane region" description="Helical" evidence="4">
    <location>
        <begin position="163"/>
        <end position="188"/>
    </location>
</feature>
<keyword evidence="4" id="KW-0472">Membrane</keyword>
<evidence type="ECO:0000256" key="4">
    <source>
        <dbReference type="SAM" id="Phobius"/>
    </source>
</evidence>
<evidence type="ECO:0000313" key="6">
    <source>
        <dbReference type="EMBL" id="UXX80113.1"/>
    </source>
</evidence>
<reference evidence="6" key="1">
    <citation type="submission" date="2022-10" db="EMBL/GenBank/DDBJ databases">
        <title>Comparative genomics and taxonomic characterization of three novel marine species of genus Reichenbachiella exhibiting antioxidant and polysaccharide degradation activities.</title>
        <authorList>
            <person name="Muhammad N."/>
            <person name="Lee Y.-J."/>
            <person name="Ko J."/>
            <person name="Kim S.-G."/>
        </authorList>
    </citation>
    <scope>NUCLEOTIDE SEQUENCE</scope>
    <source>
        <strain evidence="6">Wsw4-B4</strain>
    </source>
</reference>
<dbReference type="PROSITE" id="PS50109">
    <property type="entry name" value="HIS_KIN"/>
    <property type="match status" value="1"/>
</dbReference>
<dbReference type="InterPro" id="IPR036890">
    <property type="entry name" value="HATPase_C_sf"/>
</dbReference>
<dbReference type="Gene3D" id="3.30.565.10">
    <property type="entry name" value="Histidine kinase-like ATPase, C-terminal domain"/>
    <property type="match status" value="1"/>
</dbReference>
<protein>
    <recommendedName>
        <fullName evidence="2">histidine kinase</fullName>
        <ecNumber evidence="2">2.7.13.3</ecNumber>
    </recommendedName>
</protein>
<evidence type="ECO:0000256" key="1">
    <source>
        <dbReference type="ARBA" id="ARBA00000085"/>
    </source>
</evidence>
<dbReference type="SMART" id="SM00388">
    <property type="entry name" value="HisKA"/>
    <property type="match status" value="1"/>
</dbReference>
<keyword evidence="6" id="KW-0808">Transferase</keyword>
<feature type="domain" description="Histidine kinase" evidence="5">
    <location>
        <begin position="203"/>
        <end position="420"/>
    </location>
</feature>
<dbReference type="SMART" id="SM00387">
    <property type="entry name" value="HATPase_c"/>
    <property type="match status" value="1"/>
</dbReference>
<evidence type="ECO:0000259" key="5">
    <source>
        <dbReference type="PROSITE" id="PS50109"/>
    </source>
</evidence>
<dbReference type="EMBL" id="CP106735">
    <property type="protein sequence ID" value="UXX80113.1"/>
    <property type="molecule type" value="Genomic_DNA"/>
</dbReference>
<gene>
    <name evidence="6" type="ORF">N7E81_03210</name>
</gene>
<dbReference type="PANTHER" id="PTHR43547">
    <property type="entry name" value="TWO-COMPONENT HISTIDINE KINASE"/>
    <property type="match status" value="1"/>
</dbReference>
<dbReference type="Proteomes" id="UP001062165">
    <property type="component" value="Chromosome"/>
</dbReference>
<dbReference type="InterPro" id="IPR003661">
    <property type="entry name" value="HisK_dim/P_dom"/>
</dbReference>
<comment type="catalytic activity">
    <reaction evidence="1">
        <text>ATP + protein L-histidine = ADP + protein N-phospho-L-histidine.</text>
        <dbReference type="EC" id="2.7.13.3"/>
    </reaction>
</comment>
<dbReference type="InterPro" id="IPR036097">
    <property type="entry name" value="HisK_dim/P_sf"/>
</dbReference>
<organism evidence="6 7">
    <name type="scientific">Reichenbachiella carrageenanivorans</name>
    <dbReference type="NCBI Taxonomy" id="2979869"/>
    <lineage>
        <taxon>Bacteria</taxon>
        <taxon>Pseudomonadati</taxon>
        <taxon>Bacteroidota</taxon>
        <taxon>Cytophagia</taxon>
        <taxon>Cytophagales</taxon>
        <taxon>Reichenbachiellaceae</taxon>
        <taxon>Reichenbachiella</taxon>
    </lineage>
</organism>
<keyword evidence="3" id="KW-0597">Phosphoprotein</keyword>
<keyword evidence="4" id="KW-1133">Transmembrane helix</keyword>
<keyword evidence="4" id="KW-0812">Transmembrane</keyword>
<dbReference type="Pfam" id="PF02518">
    <property type="entry name" value="HATPase_c"/>
    <property type="match status" value="1"/>
</dbReference>
<evidence type="ECO:0000256" key="3">
    <source>
        <dbReference type="ARBA" id="ARBA00022553"/>
    </source>
</evidence>
<dbReference type="CDD" id="cd00075">
    <property type="entry name" value="HATPase"/>
    <property type="match status" value="1"/>
</dbReference>
<dbReference type="GO" id="GO:0016301">
    <property type="term" value="F:kinase activity"/>
    <property type="evidence" value="ECO:0007669"/>
    <property type="project" value="UniProtKB-KW"/>
</dbReference>
<dbReference type="Gene3D" id="1.10.287.130">
    <property type="match status" value="1"/>
</dbReference>
<keyword evidence="6" id="KW-0418">Kinase</keyword>
<dbReference type="CDD" id="cd00082">
    <property type="entry name" value="HisKA"/>
    <property type="match status" value="1"/>
</dbReference>
<dbReference type="InterPro" id="IPR004358">
    <property type="entry name" value="Sig_transdc_His_kin-like_C"/>
</dbReference>